<dbReference type="Proteomes" id="UP000676776">
    <property type="component" value="Unassembled WGS sequence"/>
</dbReference>
<comment type="caution">
    <text evidence="3">The sequence shown here is derived from an EMBL/GenBank/DDBJ whole genome shotgun (WGS) entry which is preliminary data.</text>
</comment>
<evidence type="ECO:0000313" key="4">
    <source>
        <dbReference type="Proteomes" id="UP000676776"/>
    </source>
</evidence>
<dbReference type="InterPro" id="IPR025411">
    <property type="entry name" value="DUF4136"/>
</dbReference>
<dbReference type="Gene3D" id="3.30.160.670">
    <property type="match status" value="1"/>
</dbReference>
<feature type="region of interest" description="Disordered" evidence="1">
    <location>
        <begin position="100"/>
        <end position="144"/>
    </location>
</feature>
<organism evidence="3 4">
    <name type="scientific">Winogradskyella pelagia</name>
    <dbReference type="NCBI Taxonomy" id="2819984"/>
    <lineage>
        <taxon>Bacteria</taxon>
        <taxon>Pseudomonadati</taxon>
        <taxon>Bacteroidota</taxon>
        <taxon>Flavobacteriia</taxon>
        <taxon>Flavobacteriales</taxon>
        <taxon>Flavobacteriaceae</taxon>
        <taxon>Winogradskyella</taxon>
    </lineage>
</organism>
<dbReference type="RefSeq" id="WP_208154174.1">
    <property type="nucleotide sequence ID" value="NZ_JAGEVF010000006.1"/>
</dbReference>
<evidence type="ECO:0000259" key="2">
    <source>
        <dbReference type="Pfam" id="PF13590"/>
    </source>
</evidence>
<feature type="domain" description="DUF4136" evidence="2">
    <location>
        <begin position="35"/>
        <end position="193"/>
    </location>
</feature>
<accession>A0ABS3T232</accession>
<proteinExistence type="predicted"/>
<gene>
    <name evidence="3" type="ORF">J4050_08610</name>
</gene>
<sequence>MKTIKRNLPLLLCILMLNCASRIKTKTLNDQNPFDYRTFAYLTDTDFNASTYNRELDSNLDESAIQQMKIRMNKLGFAMDSKNPDLVVFISNANSIGSNLQKDGTNSAASQSASSGMMPYSGSSSSTTTKRYTTTTSSTPTTRPFKNGNMVIEIFNAKTKALVWVGTAKNFKTDIAGQNLSVMMVDEIFNEFP</sequence>
<dbReference type="Pfam" id="PF13590">
    <property type="entry name" value="DUF4136"/>
    <property type="match status" value="1"/>
</dbReference>
<dbReference type="EMBL" id="JAGEVF010000006">
    <property type="protein sequence ID" value="MBO3116806.1"/>
    <property type="molecule type" value="Genomic_DNA"/>
</dbReference>
<feature type="compositionally biased region" description="Low complexity" evidence="1">
    <location>
        <begin position="107"/>
        <end position="143"/>
    </location>
</feature>
<protein>
    <submittedName>
        <fullName evidence="3">DUF4136 domain-containing protein</fullName>
    </submittedName>
</protein>
<evidence type="ECO:0000313" key="3">
    <source>
        <dbReference type="EMBL" id="MBO3116806.1"/>
    </source>
</evidence>
<evidence type="ECO:0000256" key="1">
    <source>
        <dbReference type="SAM" id="MobiDB-lite"/>
    </source>
</evidence>
<reference evidence="3 4" key="1">
    <citation type="submission" date="2021-03" db="EMBL/GenBank/DDBJ databases">
        <title>Winogradskyella sp. nov., isolated from costal sediment.</title>
        <authorList>
            <person name="Gao C."/>
        </authorList>
    </citation>
    <scope>NUCLEOTIDE SEQUENCE [LARGE SCALE GENOMIC DNA]</scope>
    <source>
        <strain evidence="3 4">DF17</strain>
    </source>
</reference>
<keyword evidence="4" id="KW-1185">Reference proteome</keyword>
<name>A0ABS3T232_9FLAO</name>